<name>A0ABU0S4T7_9HYPH</name>
<comment type="function">
    <text evidence="11">FliM is one of three proteins (FliG, FliN, FliM) that forms the rotor-mounted switch complex (C ring), located at the base of the basal body. This complex interacts with the CheY and CheZ chemotaxis proteins, in addition to contacting components of the motor that determine the direction of flagellar rotation.</text>
</comment>
<evidence type="ECO:0000256" key="4">
    <source>
        <dbReference type="ARBA" id="ARBA00021898"/>
    </source>
</evidence>
<dbReference type="InterPro" id="IPR036429">
    <property type="entry name" value="SpoA-like_sf"/>
</dbReference>
<keyword evidence="14" id="KW-1185">Reference proteome</keyword>
<evidence type="ECO:0000256" key="8">
    <source>
        <dbReference type="ARBA" id="ARBA00022779"/>
    </source>
</evidence>
<dbReference type="Proteomes" id="UP001237780">
    <property type="component" value="Unassembled WGS sequence"/>
</dbReference>
<dbReference type="Pfam" id="PF01052">
    <property type="entry name" value="FliMN_C"/>
    <property type="match status" value="1"/>
</dbReference>
<dbReference type="PANTHER" id="PTHR30034">
    <property type="entry name" value="FLAGELLAR MOTOR SWITCH PROTEIN FLIM"/>
    <property type="match status" value="1"/>
</dbReference>
<dbReference type="PANTHER" id="PTHR30034:SF3">
    <property type="entry name" value="FLAGELLAR MOTOR SWITCH PROTEIN FLIM"/>
    <property type="match status" value="1"/>
</dbReference>
<keyword evidence="13" id="KW-0969">Cilium</keyword>
<dbReference type="SUPFAM" id="SSF101801">
    <property type="entry name" value="Surface presentation of antigens (SPOA)"/>
    <property type="match status" value="1"/>
</dbReference>
<dbReference type="InterPro" id="IPR028976">
    <property type="entry name" value="CheC-like_sf"/>
</dbReference>
<evidence type="ECO:0000259" key="12">
    <source>
        <dbReference type="Pfam" id="PF01052"/>
    </source>
</evidence>
<keyword evidence="13" id="KW-0282">Flagellum</keyword>
<dbReference type="RefSeq" id="WP_307277242.1">
    <property type="nucleotide sequence ID" value="NZ_JAUSZT010000002.1"/>
</dbReference>
<comment type="caution">
    <text evidence="13">The sequence shown here is derived from an EMBL/GenBank/DDBJ whole genome shotgun (WGS) entry which is preliminary data.</text>
</comment>
<evidence type="ECO:0000256" key="2">
    <source>
        <dbReference type="ARBA" id="ARBA00004417"/>
    </source>
</evidence>
<keyword evidence="7" id="KW-0997">Cell inner membrane</keyword>
<keyword evidence="6" id="KW-0145">Chemotaxis</keyword>
<evidence type="ECO:0000256" key="11">
    <source>
        <dbReference type="ARBA" id="ARBA00025044"/>
    </source>
</evidence>
<dbReference type="EMBL" id="JAUSZT010000002">
    <property type="protein sequence ID" value="MDQ0995651.1"/>
    <property type="molecule type" value="Genomic_DNA"/>
</dbReference>
<comment type="similarity">
    <text evidence="3">Belongs to the FliM family.</text>
</comment>
<keyword evidence="13" id="KW-0966">Cell projection</keyword>
<evidence type="ECO:0000256" key="10">
    <source>
        <dbReference type="ARBA" id="ARBA00023143"/>
    </source>
</evidence>
<keyword evidence="8" id="KW-0283">Flagellar rotation</keyword>
<reference evidence="13 14" key="1">
    <citation type="submission" date="2023-07" db="EMBL/GenBank/DDBJ databases">
        <title>Comparative genomics of wheat-associated soil bacteria to identify genetic determinants of phenazine resistance.</title>
        <authorList>
            <person name="Mouncey N."/>
        </authorList>
    </citation>
    <scope>NUCLEOTIDE SEQUENCE [LARGE SCALE GENOMIC DNA]</scope>
    <source>
        <strain evidence="13 14">W4I11</strain>
    </source>
</reference>
<keyword evidence="10" id="KW-0975">Bacterial flagellum</keyword>
<evidence type="ECO:0000256" key="9">
    <source>
        <dbReference type="ARBA" id="ARBA00023136"/>
    </source>
</evidence>
<sequence>MEVEAEQKKPDALADSILRAAGLSVDDLKSFETVFRDLASTFGARISAQTDAAVTAEFLNIRSLEKEAVTDAVQGSALVGTVSVPKWGSRILLAADRSFVDCGIEALFGSGGSSEMATTIRPFTSVDMGIARQTFSDITSSLDHMFSGGDPLFQMGELSEAAHLAPGTVSEARMIACTIGLNVTGRSGHVSILLPRSAFRPMQDAIARLLRQPAHHLDPSWAKKLRLEVSRAHIEVEAYLQQGSMTLEQLALLRPGQILHLPKDAIDQVRLRSGDQALYKCRLGKAGSVFTVRITDPVNEEEDLLDELAAG</sequence>
<evidence type="ECO:0000256" key="5">
    <source>
        <dbReference type="ARBA" id="ARBA00022475"/>
    </source>
</evidence>
<keyword evidence="9" id="KW-0472">Membrane</keyword>
<feature type="domain" description="Flagellar motor switch protein FliN-like C-terminal" evidence="12">
    <location>
        <begin position="228"/>
        <end position="298"/>
    </location>
</feature>
<evidence type="ECO:0000313" key="14">
    <source>
        <dbReference type="Proteomes" id="UP001237780"/>
    </source>
</evidence>
<evidence type="ECO:0000256" key="6">
    <source>
        <dbReference type="ARBA" id="ARBA00022500"/>
    </source>
</evidence>
<dbReference type="InterPro" id="IPR001543">
    <property type="entry name" value="FliN-like_C"/>
</dbReference>
<dbReference type="Pfam" id="PF02154">
    <property type="entry name" value="FliM"/>
    <property type="match status" value="1"/>
</dbReference>
<evidence type="ECO:0000313" key="13">
    <source>
        <dbReference type="EMBL" id="MDQ0995651.1"/>
    </source>
</evidence>
<keyword evidence="5" id="KW-1003">Cell membrane</keyword>
<evidence type="ECO:0000256" key="7">
    <source>
        <dbReference type="ARBA" id="ARBA00022519"/>
    </source>
</evidence>
<organism evidence="13 14">
    <name type="scientific">Phyllobacterium ifriqiyense</name>
    <dbReference type="NCBI Taxonomy" id="314238"/>
    <lineage>
        <taxon>Bacteria</taxon>
        <taxon>Pseudomonadati</taxon>
        <taxon>Pseudomonadota</taxon>
        <taxon>Alphaproteobacteria</taxon>
        <taxon>Hyphomicrobiales</taxon>
        <taxon>Phyllobacteriaceae</taxon>
        <taxon>Phyllobacterium</taxon>
    </lineage>
</organism>
<evidence type="ECO:0000256" key="1">
    <source>
        <dbReference type="ARBA" id="ARBA00004117"/>
    </source>
</evidence>
<gene>
    <name evidence="13" type="ORF">QFZ34_000828</name>
</gene>
<evidence type="ECO:0000256" key="3">
    <source>
        <dbReference type="ARBA" id="ARBA00011049"/>
    </source>
</evidence>
<comment type="subcellular location">
    <subcellularLocation>
        <location evidence="1">Bacterial flagellum basal body</location>
    </subcellularLocation>
    <subcellularLocation>
        <location evidence="2">Cell inner membrane</location>
        <topology evidence="2">Peripheral membrane protein</topology>
    </subcellularLocation>
</comment>
<accession>A0ABU0S4T7</accession>
<proteinExistence type="inferred from homology"/>
<dbReference type="InterPro" id="IPR001689">
    <property type="entry name" value="Flag_FliM"/>
</dbReference>
<dbReference type="Gene3D" id="3.40.1550.10">
    <property type="entry name" value="CheC-like"/>
    <property type="match status" value="1"/>
</dbReference>
<dbReference type="Gene3D" id="2.30.330.10">
    <property type="entry name" value="SpoA-like"/>
    <property type="match status" value="1"/>
</dbReference>
<protein>
    <recommendedName>
        <fullName evidence="4">Flagellar motor switch protein FliM</fullName>
    </recommendedName>
</protein>